<dbReference type="SMART" id="SM00062">
    <property type="entry name" value="PBPb"/>
    <property type="match status" value="1"/>
</dbReference>
<dbReference type="PANTHER" id="PTHR35936:SF17">
    <property type="entry name" value="ARGININE-BINDING EXTRACELLULAR PROTEIN ARTP"/>
    <property type="match status" value="1"/>
</dbReference>
<comment type="caution">
    <text evidence="3">The sequence shown here is derived from an EMBL/GenBank/DDBJ whole genome shotgun (WGS) entry which is preliminary data.</text>
</comment>
<dbReference type="CDD" id="cd01004">
    <property type="entry name" value="PBP2_MidA_like"/>
    <property type="match status" value="1"/>
</dbReference>
<feature type="domain" description="Solute-binding protein family 3/N-terminal" evidence="2">
    <location>
        <begin position="62"/>
        <end position="291"/>
    </location>
</feature>
<proteinExistence type="predicted"/>
<dbReference type="InterPro" id="IPR001638">
    <property type="entry name" value="Solute-binding_3/MltF_N"/>
</dbReference>
<dbReference type="PANTHER" id="PTHR35936">
    <property type="entry name" value="MEMBRANE-BOUND LYTIC MUREIN TRANSGLYCOSYLASE F"/>
    <property type="match status" value="1"/>
</dbReference>
<dbReference type="EMBL" id="VSSQ01010018">
    <property type="protein sequence ID" value="MPM43214.1"/>
    <property type="molecule type" value="Genomic_DNA"/>
</dbReference>
<name>A0A645A063_9ZZZZ</name>
<dbReference type="PROSITE" id="PS51257">
    <property type="entry name" value="PROKAR_LIPOPROTEIN"/>
    <property type="match status" value="1"/>
</dbReference>
<organism evidence="3">
    <name type="scientific">bioreactor metagenome</name>
    <dbReference type="NCBI Taxonomy" id="1076179"/>
    <lineage>
        <taxon>unclassified sequences</taxon>
        <taxon>metagenomes</taxon>
        <taxon>ecological metagenomes</taxon>
    </lineage>
</organism>
<evidence type="ECO:0000256" key="1">
    <source>
        <dbReference type="ARBA" id="ARBA00022729"/>
    </source>
</evidence>
<gene>
    <name evidence="3" type="primary">mltF_29</name>
    <name evidence="3" type="ORF">SDC9_89887</name>
</gene>
<evidence type="ECO:0000259" key="2">
    <source>
        <dbReference type="SMART" id="SM00062"/>
    </source>
</evidence>
<reference evidence="3" key="1">
    <citation type="submission" date="2019-08" db="EMBL/GenBank/DDBJ databases">
        <authorList>
            <person name="Kucharzyk K."/>
            <person name="Murdoch R.W."/>
            <person name="Higgins S."/>
            <person name="Loffler F."/>
        </authorList>
    </citation>
    <scope>NUCLEOTIDE SEQUENCE</scope>
</reference>
<protein>
    <submittedName>
        <fullName evidence="3">Membrane-bound lytic murein transglycosylase F</fullName>
    </submittedName>
</protein>
<dbReference type="SUPFAM" id="SSF53850">
    <property type="entry name" value="Periplasmic binding protein-like II"/>
    <property type="match status" value="1"/>
</dbReference>
<accession>A0A645A063</accession>
<dbReference type="Pfam" id="PF00497">
    <property type="entry name" value="SBP_bac_3"/>
    <property type="match status" value="1"/>
</dbReference>
<keyword evidence="1" id="KW-0732">Signal</keyword>
<evidence type="ECO:0000313" key="3">
    <source>
        <dbReference type="EMBL" id="MPM43214.1"/>
    </source>
</evidence>
<sequence>MKKMARVMAAAAALVVTGALAACGGPSTPKAGGSASAAAPMTVNTAAPLYSKLPQAIKDKGNIQVGASIEYAPMEYYDTDGKTVLGFDKQFTDLLAQKLGVPFVWNGTTFDGLITQLNSNRLDTIVSAMTDNPERQKQVDFVDYYKAGEVMLVQKGNPKGIRTVDDLCGKTVAVQRGTTQWDYLQGTLEPKCKTEGKPLNLLAFDTESEAMLQIKQGRADSGMQDYPVAAYNVKQSNGAYETVGDQVIANPLGIAVRKSDTQLRDVLQQAVQSTMDDGSYQKLIAAYDTPQGALDKATINAGQ</sequence>
<dbReference type="Gene3D" id="3.40.190.10">
    <property type="entry name" value="Periplasmic binding protein-like II"/>
    <property type="match status" value="2"/>
</dbReference>
<dbReference type="AlphaFoldDB" id="A0A645A063"/>